<dbReference type="OrthoDB" id="9807112at2"/>
<name>A0A098GF93_LEGMI</name>
<evidence type="ECO:0000256" key="2">
    <source>
        <dbReference type="ARBA" id="ARBA00022963"/>
    </source>
</evidence>
<dbReference type="GO" id="GO:0016787">
    <property type="term" value="F:hydrolase activity"/>
    <property type="evidence" value="ECO:0007669"/>
    <property type="project" value="UniProtKB-UniRule"/>
</dbReference>
<dbReference type="InterPro" id="IPR016035">
    <property type="entry name" value="Acyl_Trfase/lysoPLipase"/>
</dbReference>
<feature type="active site" description="Nucleophile" evidence="4">
    <location>
        <position position="45"/>
    </location>
</feature>
<sequence>MGSNPVWSRTAFLFQGGGALGAFQVGVFEALQNAGYHFDWVSGISIGAINAAIVAGNHPENRLPRLKKFWNDISTYDPFQALDLWHEDPSSRKFYNYWHAQTTLIFGQPGFFKPRLINPHFLLNASPETISFYDTSELRNTLETLIDFDLLNSGKTRLTLSAVRVDNGEQVLFDTKYQKIYPEHIMASGALPPGFPAVNIDGVLYWDGGIVNNTPIEVILNDLPRVSTLCFMVQLFDPESEEPTNLDQVLLKHKDISYASNYKRVIKSFCEAHDLRHAIKELYDLLPDKLKVTAKAKKLSALGCRTTMIMVRFHRHGLDTDLSSKDYAFSPVSINEGIAFGLKQGKDALKNPVWLKSVPEETGAVLYDVFPHEHSTKQTTFNHKNKKNTRE</sequence>
<dbReference type="InterPro" id="IPR050301">
    <property type="entry name" value="NTE"/>
</dbReference>
<reference evidence="8" key="2">
    <citation type="submission" date="2014-09" db="EMBL/GenBank/DDBJ databases">
        <authorList>
            <person name="Gomez-Valero L."/>
        </authorList>
    </citation>
    <scope>NUCLEOTIDE SEQUENCE [LARGE SCALE GENOMIC DNA]</scope>
    <source>
        <strain evidence="8">ATCC33218</strain>
    </source>
</reference>
<keyword evidence="3 4" id="KW-0443">Lipid metabolism</keyword>
<evidence type="ECO:0000259" key="5">
    <source>
        <dbReference type="PROSITE" id="PS51635"/>
    </source>
</evidence>
<dbReference type="CDD" id="cd07209">
    <property type="entry name" value="Pat_hypo_Ecoli_Z1214_like"/>
    <property type="match status" value="1"/>
</dbReference>
<dbReference type="PROSITE" id="PS51635">
    <property type="entry name" value="PNPLA"/>
    <property type="match status" value="1"/>
</dbReference>
<dbReference type="HOGENOM" id="CLU_042894_0_0_6"/>
<dbReference type="GO" id="GO:0016042">
    <property type="term" value="P:lipid catabolic process"/>
    <property type="evidence" value="ECO:0007669"/>
    <property type="project" value="UniProtKB-UniRule"/>
</dbReference>
<dbReference type="AlphaFoldDB" id="A0A098GF93"/>
<feature type="short sequence motif" description="GXSXG" evidence="4">
    <location>
        <begin position="43"/>
        <end position="47"/>
    </location>
</feature>
<dbReference type="Pfam" id="PF12536">
    <property type="entry name" value="DUF3734"/>
    <property type="match status" value="1"/>
</dbReference>
<feature type="short sequence motif" description="DGA/G" evidence="4">
    <location>
        <begin position="207"/>
        <end position="209"/>
    </location>
</feature>
<reference evidence="7 9" key="3">
    <citation type="submission" date="2016-10" db="EMBL/GenBank/DDBJ databases">
        <authorList>
            <person name="Varghese N."/>
            <person name="Submissions S."/>
        </authorList>
    </citation>
    <scope>NUCLEOTIDE SEQUENCE [LARGE SCALE GENOMIC DNA]</scope>
    <source>
        <strain evidence="7 9">ATCC 33218</strain>
    </source>
</reference>
<feature type="domain" description="PNPLA" evidence="5">
    <location>
        <begin position="12"/>
        <end position="220"/>
    </location>
</feature>
<dbReference type="PANTHER" id="PTHR14226:SF57">
    <property type="entry name" value="BLR7027 PROTEIN"/>
    <property type="match status" value="1"/>
</dbReference>
<dbReference type="KEGG" id="tmc:LMI_1348"/>
<reference evidence="6" key="1">
    <citation type="submission" date="2014-09" db="EMBL/GenBank/DDBJ databases">
        <authorList>
            <person name="GOMEZ-VALERO Laura"/>
        </authorList>
    </citation>
    <scope>NUCLEOTIDE SEQUENCE</scope>
    <source>
        <strain evidence="6">ATCC33218</strain>
    </source>
</reference>
<gene>
    <name evidence="6" type="ORF">LMI_1348</name>
    <name evidence="7" type="ORF">SAMN02982997_00237</name>
</gene>
<dbReference type="InterPro" id="IPR002641">
    <property type="entry name" value="PNPLA_dom"/>
</dbReference>
<dbReference type="Proteomes" id="UP000182998">
    <property type="component" value="Unassembled WGS sequence"/>
</dbReference>
<dbReference type="STRING" id="451.B6N58_08795"/>
<evidence type="ECO:0000313" key="7">
    <source>
        <dbReference type="EMBL" id="SCX84649.1"/>
    </source>
</evidence>
<keyword evidence="9" id="KW-1185">Reference proteome</keyword>
<dbReference type="Proteomes" id="UP000032414">
    <property type="component" value="Chromosome I"/>
</dbReference>
<evidence type="ECO:0000313" key="8">
    <source>
        <dbReference type="Proteomes" id="UP000032414"/>
    </source>
</evidence>
<proteinExistence type="predicted"/>
<evidence type="ECO:0000313" key="6">
    <source>
        <dbReference type="EMBL" id="CEG60655.1"/>
    </source>
</evidence>
<dbReference type="Gene3D" id="3.40.1090.10">
    <property type="entry name" value="Cytosolic phospholipase A2 catalytic domain"/>
    <property type="match status" value="2"/>
</dbReference>
<dbReference type="PATRIC" id="fig|451.8.peg.1644"/>
<evidence type="ECO:0000256" key="1">
    <source>
        <dbReference type="ARBA" id="ARBA00022801"/>
    </source>
</evidence>
<keyword evidence="2 4" id="KW-0442">Lipid degradation</keyword>
<dbReference type="EMBL" id="FMVN01000001">
    <property type="protein sequence ID" value="SCX84649.1"/>
    <property type="molecule type" value="Genomic_DNA"/>
</dbReference>
<dbReference type="Pfam" id="PF01734">
    <property type="entry name" value="Patatin"/>
    <property type="match status" value="1"/>
</dbReference>
<evidence type="ECO:0000313" key="9">
    <source>
        <dbReference type="Proteomes" id="UP000182998"/>
    </source>
</evidence>
<dbReference type="PANTHER" id="PTHR14226">
    <property type="entry name" value="NEUROPATHY TARGET ESTERASE/SWISS CHEESE D.MELANOGASTER"/>
    <property type="match status" value="1"/>
</dbReference>
<feature type="short sequence motif" description="GXGXXG" evidence="4">
    <location>
        <begin position="16"/>
        <end position="21"/>
    </location>
</feature>
<keyword evidence="1 4" id="KW-0378">Hydrolase</keyword>
<dbReference type="RefSeq" id="WP_045099032.1">
    <property type="nucleotide sequence ID" value="NZ_CP020614.1"/>
</dbReference>
<evidence type="ECO:0000256" key="4">
    <source>
        <dbReference type="PROSITE-ProRule" id="PRU01161"/>
    </source>
</evidence>
<evidence type="ECO:0000256" key="3">
    <source>
        <dbReference type="ARBA" id="ARBA00023098"/>
    </source>
</evidence>
<organism evidence="6 8">
    <name type="scientific">Legionella micdadei</name>
    <name type="common">Tatlockia micdadei</name>
    <dbReference type="NCBI Taxonomy" id="451"/>
    <lineage>
        <taxon>Bacteria</taxon>
        <taxon>Pseudomonadati</taxon>
        <taxon>Pseudomonadota</taxon>
        <taxon>Gammaproteobacteria</taxon>
        <taxon>Legionellales</taxon>
        <taxon>Legionellaceae</taxon>
        <taxon>Legionella</taxon>
    </lineage>
</organism>
<feature type="active site" description="Proton acceptor" evidence="4">
    <location>
        <position position="207"/>
    </location>
</feature>
<dbReference type="InterPro" id="IPR021095">
    <property type="entry name" value="DUF3734"/>
</dbReference>
<protein>
    <submittedName>
        <fullName evidence="7">NTE family protein</fullName>
    </submittedName>
    <submittedName>
        <fullName evidence="6">Putative patatin-like phospholipase</fullName>
    </submittedName>
</protein>
<dbReference type="SUPFAM" id="SSF52151">
    <property type="entry name" value="FabD/lysophospholipase-like"/>
    <property type="match status" value="1"/>
</dbReference>
<accession>A0A098GF93</accession>
<dbReference type="EMBL" id="LN614830">
    <property type="protein sequence ID" value="CEG60655.1"/>
    <property type="molecule type" value="Genomic_DNA"/>
</dbReference>